<evidence type="ECO:0000313" key="3">
    <source>
        <dbReference type="EMBL" id="CDZ97719.1"/>
    </source>
</evidence>
<dbReference type="AlphaFoldDB" id="A0A0F7SK57"/>
<dbReference type="UniPathway" id="UPA00378"/>
<feature type="transmembrane region" description="Helical" evidence="1">
    <location>
        <begin position="7"/>
        <end position="24"/>
    </location>
</feature>
<dbReference type="GO" id="GO:0030144">
    <property type="term" value="F:alpha-1,6-mannosylglycoprotein 6-beta-N-acetylglucosaminyltransferase activity"/>
    <property type="evidence" value="ECO:0007669"/>
    <property type="project" value="InterPro"/>
</dbReference>
<evidence type="ECO:0000256" key="1">
    <source>
        <dbReference type="SAM" id="Phobius"/>
    </source>
</evidence>
<dbReference type="EMBL" id="LN483249">
    <property type="protein sequence ID" value="CDZ97719.1"/>
    <property type="molecule type" value="Genomic_DNA"/>
</dbReference>
<accession>A0A0F7SK57</accession>
<keyword evidence="1" id="KW-0812">Transmembrane</keyword>
<dbReference type="Pfam" id="PF15024">
    <property type="entry name" value="Glyco_transf_18"/>
    <property type="match status" value="1"/>
</dbReference>
<protein>
    <recommendedName>
        <fullName evidence="2">Glycosyltransferase family 18 catalytic domain-containing protein</fullName>
    </recommendedName>
</protein>
<keyword evidence="1" id="KW-0472">Membrane</keyword>
<proteinExistence type="predicted"/>
<sequence>MILGYKNRNWLVIFTGIGLFYYFIHHHAPHVIKVPASYSRLMEVNGQNQKSSDQHSLSNEDEAHALDSLFQVPSIPSVGWENKMKHPNVQVMRDLMECIKNDDCRPNQRKFVVLESMNYREVLHNYMSGENIWARSVLEALDDLGYSYVFARDMAHAGDWVATLGDAVLAVVADEQSIQECYENSEVCLRTVENPLGIRFERLFGPAFFERQIQPLGPKWTLVPEKPDSRRQYLGYSIEKHCMARKVPSYKIRSKKRQVWVLAKWIHFFTDDSFPYSKDIFVRAAKELDVEFIGAWRIEDTDGHVPGVRHLGDGNILTSEKFDEALVSVLAVVGVGAPWISPTPYQSVCFGIPFVNPTIWGGASSQHPFAQQFVGEEHGIYTVVEKDDDMFISQLAKAISKPHDRYVPPHMTRKAMVDRVQSWLTRNSTEMAREVLKSHPERFKGHILV</sequence>
<dbReference type="InterPro" id="IPR026116">
    <property type="entry name" value="GT18_cat"/>
</dbReference>
<reference evidence="3" key="1">
    <citation type="submission" date="2014-08" db="EMBL/GenBank/DDBJ databases">
        <authorList>
            <person name="Sharma Rahul"/>
            <person name="Thines Marco"/>
        </authorList>
    </citation>
    <scope>NUCLEOTIDE SEQUENCE</scope>
</reference>
<feature type="domain" description="Glycosyltransferase family 18 catalytic" evidence="2">
    <location>
        <begin position="220"/>
        <end position="427"/>
    </location>
</feature>
<keyword evidence="1" id="KW-1133">Transmembrane helix</keyword>
<name>A0A0F7SK57_PHARH</name>
<organism evidence="3">
    <name type="scientific">Phaffia rhodozyma</name>
    <name type="common">Yeast</name>
    <name type="synonym">Xanthophyllomyces dendrorhous</name>
    <dbReference type="NCBI Taxonomy" id="264483"/>
    <lineage>
        <taxon>Eukaryota</taxon>
        <taxon>Fungi</taxon>
        <taxon>Dikarya</taxon>
        <taxon>Basidiomycota</taxon>
        <taxon>Agaricomycotina</taxon>
        <taxon>Tremellomycetes</taxon>
        <taxon>Cystofilobasidiales</taxon>
        <taxon>Mrakiaceae</taxon>
        <taxon>Phaffia</taxon>
    </lineage>
</organism>
<evidence type="ECO:0000259" key="2">
    <source>
        <dbReference type="Pfam" id="PF15024"/>
    </source>
</evidence>